<feature type="transmembrane region" description="Helical" evidence="1">
    <location>
        <begin position="200"/>
        <end position="220"/>
    </location>
</feature>
<gene>
    <name evidence="2" type="ordered locus">Caci_8332</name>
</gene>
<evidence type="ECO:0000313" key="2">
    <source>
        <dbReference type="EMBL" id="ACU77155.1"/>
    </source>
</evidence>
<feature type="transmembrane region" description="Helical" evidence="1">
    <location>
        <begin position="299"/>
        <end position="318"/>
    </location>
</feature>
<dbReference type="RefSeq" id="WP_015796880.1">
    <property type="nucleotide sequence ID" value="NC_013131.1"/>
</dbReference>
<dbReference type="AlphaFoldDB" id="C7QKQ6"/>
<dbReference type="HOGENOM" id="CLU_833402_0_0_11"/>
<organism evidence="2 3">
    <name type="scientific">Catenulispora acidiphila (strain DSM 44928 / JCM 14897 / NBRC 102108 / NRRL B-24433 / ID139908)</name>
    <dbReference type="NCBI Taxonomy" id="479433"/>
    <lineage>
        <taxon>Bacteria</taxon>
        <taxon>Bacillati</taxon>
        <taxon>Actinomycetota</taxon>
        <taxon>Actinomycetes</taxon>
        <taxon>Catenulisporales</taxon>
        <taxon>Catenulisporaceae</taxon>
        <taxon>Catenulispora</taxon>
    </lineage>
</organism>
<feature type="transmembrane region" description="Helical" evidence="1">
    <location>
        <begin position="128"/>
        <end position="146"/>
    </location>
</feature>
<dbReference type="OrthoDB" id="5198790at2"/>
<keyword evidence="3" id="KW-1185">Reference proteome</keyword>
<feature type="transmembrane region" description="Helical" evidence="1">
    <location>
        <begin position="78"/>
        <end position="99"/>
    </location>
</feature>
<evidence type="ECO:0000313" key="3">
    <source>
        <dbReference type="Proteomes" id="UP000000851"/>
    </source>
</evidence>
<keyword evidence="1" id="KW-0812">Transmembrane</keyword>
<dbReference type="eggNOG" id="ENOG50343Y7">
    <property type="taxonomic scope" value="Bacteria"/>
</dbReference>
<dbReference type="InParanoid" id="C7QKQ6"/>
<name>C7QKQ6_CATAD</name>
<feature type="transmembrane region" description="Helical" evidence="1">
    <location>
        <begin position="268"/>
        <end position="287"/>
    </location>
</feature>
<sequence>MSGEQLERRYRGLLRILPKPYREAREEELLSVLMEGATEGRQWPELREALSLARLGMRVRLGAATDGARTSTRTGETVRAVGIVGSMLLAFLSLAQIAINTRSIQENPYAHWGLWRPFTVYYPGQSKYSLVPFEVPILWLLVLALITVGWWRAARVLALGVFLVSLYLSDGTLKVLQQETVLAAVVTGALFAARGVHARPTFLAGSLAVLASVGVGAWLYEGHGGPPMKAALAFEGWGYTDNRHAMVMAAVGAAAVGVLAHRSPVWPTALAVVTVAALVPVFVQNAVRPTYGGADQIPLAFLACALVCVAGLAVLKVWRARRLERSESPASTR</sequence>
<protein>
    <submittedName>
        <fullName evidence="2">Uncharacterized protein</fullName>
    </submittedName>
</protein>
<reference evidence="2 3" key="1">
    <citation type="journal article" date="2009" name="Stand. Genomic Sci.">
        <title>Complete genome sequence of Catenulispora acidiphila type strain (ID 139908).</title>
        <authorList>
            <person name="Copeland A."/>
            <person name="Lapidus A."/>
            <person name="Glavina Del Rio T."/>
            <person name="Nolan M."/>
            <person name="Lucas S."/>
            <person name="Chen F."/>
            <person name="Tice H."/>
            <person name="Cheng J.F."/>
            <person name="Bruce D."/>
            <person name="Goodwin L."/>
            <person name="Pitluck S."/>
            <person name="Mikhailova N."/>
            <person name="Pati A."/>
            <person name="Ivanova N."/>
            <person name="Mavromatis K."/>
            <person name="Chen A."/>
            <person name="Palaniappan K."/>
            <person name="Chain P."/>
            <person name="Land M."/>
            <person name="Hauser L."/>
            <person name="Chang Y.J."/>
            <person name="Jeffries C.D."/>
            <person name="Chertkov O."/>
            <person name="Brettin T."/>
            <person name="Detter J.C."/>
            <person name="Han C."/>
            <person name="Ali Z."/>
            <person name="Tindall B.J."/>
            <person name="Goker M."/>
            <person name="Bristow J."/>
            <person name="Eisen J.A."/>
            <person name="Markowitz V."/>
            <person name="Hugenholtz P."/>
            <person name="Kyrpides N.C."/>
            <person name="Klenk H.P."/>
        </authorList>
    </citation>
    <scope>NUCLEOTIDE SEQUENCE [LARGE SCALE GENOMIC DNA]</scope>
    <source>
        <strain evidence="3">DSM 44928 / JCM 14897 / NBRC 102108 / NRRL B-24433 / ID139908</strain>
    </source>
</reference>
<proteinExistence type="predicted"/>
<dbReference type="STRING" id="479433.Caci_8332"/>
<dbReference type="KEGG" id="cai:Caci_8332"/>
<evidence type="ECO:0000256" key="1">
    <source>
        <dbReference type="SAM" id="Phobius"/>
    </source>
</evidence>
<keyword evidence="1" id="KW-1133">Transmembrane helix</keyword>
<dbReference type="Proteomes" id="UP000000851">
    <property type="component" value="Chromosome"/>
</dbReference>
<feature type="transmembrane region" description="Helical" evidence="1">
    <location>
        <begin position="244"/>
        <end position="261"/>
    </location>
</feature>
<keyword evidence="1" id="KW-0472">Membrane</keyword>
<dbReference type="EMBL" id="CP001700">
    <property type="protein sequence ID" value="ACU77155.1"/>
    <property type="molecule type" value="Genomic_DNA"/>
</dbReference>
<accession>C7QKQ6</accession>